<evidence type="ECO:0000256" key="1">
    <source>
        <dbReference type="ARBA" id="ARBA00022553"/>
    </source>
</evidence>
<dbReference type="PANTHER" id="PTHR44591">
    <property type="entry name" value="STRESS RESPONSE REGULATOR PROTEIN 1"/>
    <property type="match status" value="1"/>
</dbReference>
<keyword evidence="5" id="KW-1185">Reference proteome</keyword>
<dbReference type="InterPro" id="IPR050595">
    <property type="entry name" value="Bact_response_regulator"/>
</dbReference>
<keyword evidence="1 2" id="KW-0597">Phosphoprotein</keyword>
<gene>
    <name evidence="4" type="ORF">DAY19_05150</name>
</gene>
<dbReference type="InterPro" id="IPR001789">
    <property type="entry name" value="Sig_transdc_resp-reg_receiver"/>
</dbReference>
<dbReference type="Proteomes" id="UP000443582">
    <property type="component" value="Unassembled WGS sequence"/>
</dbReference>
<name>A0ABY0IKI9_9BACT</name>
<reference evidence="5" key="1">
    <citation type="journal article" date="2019" name="Int. J. Syst. Evol. Microbiol.">
        <title>Halobacteriovorax valvorus sp. nov., a novel prokaryotic predator isolated from coastal seawater of China.</title>
        <authorList>
            <person name="Chen M.-X."/>
        </authorList>
    </citation>
    <scope>NUCLEOTIDE SEQUENCE [LARGE SCALE GENOMIC DNA]</scope>
    <source>
        <strain evidence="5">BL9</strain>
    </source>
</reference>
<feature type="modified residue" description="4-aspartylphosphate" evidence="2">
    <location>
        <position position="59"/>
    </location>
</feature>
<dbReference type="SUPFAM" id="SSF52172">
    <property type="entry name" value="CheY-like"/>
    <property type="match status" value="1"/>
</dbReference>
<evidence type="ECO:0000313" key="4">
    <source>
        <dbReference type="EMBL" id="RZF23157.1"/>
    </source>
</evidence>
<organism evidence="4 5">
    <name type="scientific">Halobacteriovorax vibrionivorans</name>
    <dbReference type="NCBI Taxonomy" id="2152716"/>
    <lineage>
        <taxon>Bacteria</taxon>
        <taxon>Pseudomonadati</taxon>
        <taxon>Bdellovibrionota</taxon>
        <taxon>Bacteriovoracia</taxon>
        <taxon>Bacteriovoracales</taxon>
        <taxon>Halobacteriovoraceae</taxon>
        <taxon>Halobacteriovorax</taxon>
    </lineage>
</organism>
<dbReference type="PANTHER" id="PTHR44591:SF3">
    <property type="entry name" value="RESPONSE REGULATORY DOMAIN-CONTAINING PROTEIN"/>
    <property type="match status" value="1"/>
</dbReference>
<evidence type="ECO:0000313" key="5">
    <source>
        <dbReference type="Proteomes" id="UP000443582"/>
    </source>
</evidence>
<dbReference type="SMART" id="SM00448">
    <property type="entry name" value="REC"/>
    <property type="match status" value="1"/>
</dbReference>
<dbReference type="InterPro" id="IPR011006">
    <property type="entry name" value="CheY-like_superfamily"/>
</dbReference>
<sequence length="126" mass="14256">MNTSKGIVLKILVIEDELLIQKTISTLLKRKSAEVESTASGKEAIELIKNNSYDKIICDLMLQDITGFDIIEESKTKYNEDEIANLFYIITAYSSDQIVQKASLYGCKVIQKPFNDINQFINEVLS</sequence>
<feature type="domain" description="Response regulatory" evidence="3">
    <location>
        <begin position="10"/>
        <end position="126"/>
    </location>
</feature>
<proteinExistence type="predicted"/>
<comment type="caution">
    <text evidence="4">The sequence shown here is derived from an EMBL/GenBank/DDBJ whole genome shotgun (WGS) entry which is preliminary data.</text>
</comment>
<dbReference type="CDD" id="cd00156">
    <property type="entry name" value="REC"/>
    <property type="match status" value="1"/>
</dbReference>
<evidence type="ECO:0000256" key="2">
    <source>
        <dbReference type="PROSITE-ProRule" id="PRU00169"/>
    </source>
</evidence>
<dbReference type="Gene3D" id="3.40.50.2300">
    <property type="match status" value="1"/>
</dbReference>
<dbReference type="PROSITE" id="PS50110">
    <property type="entry name" value="RESPONSE_REGULATORY"/>
    <property type="match status" value="1"/>
</dbReference>
<protein>
    <submittedName>
        <fullName evidence="4">Response regulator</fullName>
    </submittedName>
</protein>
<accession>A0ABY0IKI9</accession>
<dbReference type="EMBL" id="QDKL01000001">
    <property type="protein sequence ID" value="RZF23157.1"/>
    <property type="molecule type" value="Genomic_DNA"/>
</dbReference>
<dbReference type="Pfam" id="PF00072">
    <property type="entry name" value="Response_reg"/>
    <property type="match status" value="1"/>
</dbReference>
<evidence type="ECO:0000259" key="3">
    <source>
        <dbReference type="PROSITE" id="PS50110"/>
    </source>
</evidence>